<protein>
    <recommendedName>
        <fullName evidence="5">DUF3300 domain-containing protein</fullName>
    </recommendedName>
</protein>
<reference evidence="3 4" key="1">
    <citation type="submission" date="2018-11" db="EMBL/GenBank/DDBJ databases">
        <authorList>
            <person name="Jang G.I."/>
            <person name="Hwang C.Y."/>
        </authorList>
    </citation>
    <scope>NUCLEOTIDE SEQUENCE [LARGE SCALE GENOMIC DNA]</scope>
    <source>
        <strain evidence="3 4">SSM26</strain>
    </source>
</reference>
<evidence type="ECO:0000256" key="1">
    <source>
        <dbReference type="SAM" id="MobiDB-lite"/>
    </source>
</evidence>
<evidence type="ECO:0000256" key="2">
    <source>
        <dbReference type="SAM" id="SignalP"/>
    </source>
</evidence>
<evidence type="ECO:0000313" key="3">
    <source>
        <dbReference type="EMBL" id="ROZ85162.1"/>
    </source>
</evidence>
<gene>
    <name evidence="3" type="ORF">EF096_08510</name>
</gene>
<comment type="caution">
    <text evidence="3">The sequence shown here is derived from an EMBL/GenBank/DDBJ whole genome shotgun (WGS) entry which is preliminary data.</text>
</comment>
<feature type="compositionally biased region" description="Basic and acidic residues" evidence="1">
    <location>
        <begin position="141"/>
        <end position="160"/>
    </location>
</feature>
<organism evidence="3 4">
    <name type="scientific">Pseudomonas neustonica</name>
    <dbReference type="NCBI Taxonomy" id="2487346"/>
    <lineage>
        <taxon>Bacteria</taxon>
        <taxon>Pseudomonadati</taxon>
        <taxon>Pseudomonadota</taxon>
        <taxon>Gammaproteobacteria</taxon>
        <taxon>Pseudomonadales</taxon>
        <taxon>Pseudomonadaceae</taxon>
        <taxon>Pseudomonas</taxon>
    </lineage>
</organism>
<feature type="signal peptide" evidence="2">
    <location>
        <begin position="1"/>
        <end position="26"/>
    </location>
</feature>
<proteinExistence type="predicted"/>
<evidence type="ECO:0008006" key="5">
    <source>
        <dbReference type="Google" id="ProtNLM"/>
    </source>
</evidence>
<keyword evidence="2" id="KW-0732">Signal</keyword>
<keyword evidence="4" id="KW-1185">Reference proteome</keyword>
<name>A0ABX9XLN6_9PSED</name>
<dbReference type="PROSITE" id="PS51257">
    <property type="entry name" value="PROKAR_LIPOPROTEIN"/>
    <property type="match status" value="1"/>
</dbReference>
<dbReference type="RefSeq" id="WP_123889206.1">
    <property type="nucleotide sequence ID" value="NZ_RKKU01000008.1"/>
</dbReference>
<dbReference type="EMBL" id="RKKU01000008">
    <property type="protein sequence ID" value="ROZ85162.1"/>
    <property type="molecule type" value="Genomic_DNA"/>
</dbReference>
<feature type="chain" id="PRO_5045816814" description="DUF3300 domain-containing protein" evidence="2">
    <location>
        <begin position="27"/>
        <end position="193"/>
    </location>
</feature>
<feature type="region of interest" description="Disordered" evidence="1">
    <location>
        <begin position="79"/>
        <end position="193"/>
    </location>
</feature>
<evidence type="ECO:0000313" key="4">
    <source>
        <dbReference type="Proteomes" id="UP000275199"/>
    </source>
</evidence>
<feature type="compositionally biased region" description="Low complexity" evidence="1">
    <location>
        <begin position="119"/>
        <end position="132"/>
    </location>
</feature>
<dbReference type="Proteomes" id="UP000275199">
    <property type="component" value="Unassembled WGS sequence"/>
</dbReference>
<feature type="compositionally biased region" description="Polar residues" evidence="1">
    <location>
        <begin position="169"/>
        <end position="193"/>
    </location>
</feature>
<sequence>MNILRSVALFGISSLLLSGCANNLYASPYNSAPQQHAQVYQSQPRVIIVQPNRQTYGQSTRIYGQQGQVQQYNYYPGLQHQQPRQHQLPQQYQQPSYGQQPGYNRHNQYNQPRDRWPQHQRPSQQQNNQYQRPDYRAQQQRYKEQRAYEREIQIRNRDSMLRNSRPLPYQQSPPSNQHRNYGSDIRQQGSGRH</sequence>
<accession>A0ABX9XLN6</accession>
<feature type="compositionally biased region" description="Low complexity" evidence="1">
    <location>
        <begin position="79"/>
        <end position="101"/>
    </location>
</feature>